<feature type="region of interest" description="Disordered" evidence="5">
    <location>
        <begin position="249"/>
        <end position="291"/>
    </location>
</feature>
<evidence type="ECO:0000256" key="1">
    <source>
        <dbReference type="ARBA" id="ARBA00007411"/>
    </source>
</evidence>
<dbReference type="RefSeq" id="XP_026294084.1">
    <property type="nucleotide sequence ID" value="XM_026438299.2"/>
</dbReference>
<evidence type="ECO:0000313" key="10">
    <source>
        <dbReference type="RefSeq" id="XP_026294084.1"/>
    </source>
</evidence>
<dbReference type="PANTHER" id="PTHR11595">
    <property type="entry name" value="EF-HAND AND COILED-COIL DOMAIN-CONTAINING FAMILY MEMBER"/>
    <property type="match status" value="1"/>
</dbReference>
<dbReference type="SMART" id="SM00888">
    <property type="entry name" value="EF1_GNE"/>
    <property type="match status" value="1"/>
</dbReference>
<dbReference type="GO" id="GO:0005829">
    <property type="term" value="C:cytosol"/>
    <property type="evidence" value="ECO:0007669"/>
    <property type="project" value="TreeGrafter"/>
</dbReference>
<dbReference type="InterPro" id="IPR049720">
    <property type="entry name" value="EF1B_bsu/dsu"/>
</dbReference>
<dbReference type="InterPro" id="IPR036219">
    <property type="entry name" value="eEF-1beta-like_sf"/>
</dbReference>
<accession>A0A6J1TMP8</accession>
<dbReference type="GO" id="GO:0003746">
    <property type="term" value="F:translation elongation factor activity"/>
    <property type="evidence" value="ECO:0007669"/>
    <property type="project" value="UniProtKB-KW"/>
</dbReference>
<keyword evidence="2 4" id="KW-0251">Elongation factor</keyword>
<proteinExistence type="inferred from homology"/>
<keyword evidence="3 4" id="KW-0648">Protein biosynthesis</keyword>
<evidence type="ECO:0000259" key="6">
    <source>
        <dbReference type="SMART" id="SM00888"/>
    </source>
</evidence>
<protein>
    <submittedName>
        <fullName evidence="9 10">Probable elongation factor 1-delta isoform X1</fullName>
    </submittedName>
</protein>
<name>A0A6J1TMP8_FRAOC</name>
<comment type="similarity">
    <text evidence="1 4">Belongs to the EF-1-beta/EF-1-delta family.</text>
</comment>
<gene>
    <name evidence="9 10" type="primary">LOC113218097</name>
</gene>
<dbReference type="SUPFAM" id="SSF54984">
    <property type="entry name" value="eEF-1beta-like"/>
    <property type="match status" value="1"/>
</dbReference>
<evidence type="ECO:0000313" key="9">
    <source>
        <dbReference type="RefSeq" id="XP_026294082.1"/>
    </source>
</evidence>
<feature type="domain" description="Translation elongation factor EF1B beta/delta subunit guanine nucleotide exchange" evidence="6">
    <location>
        <begin position="316"/>
        <end position="402"/>
    </location>
</feature>
<dbReference type="Proteomes" id="UP000504606">
    <property type="component" value="Unplaced"/>
</dbReference>
<dbReference type="OrthoDB" id="331763at2759"/>
<dbReference type="KEGG" id="foc:113218097"/>
<dbReference type="FunFam" id="3.30.70.60:FF:000001">
    <property type="entry name" value="Elongation factor 1-beta 1 like"/>
    <property type="match status" value="1"/>
</dbReference>
<dbReference type="InterPro" id="IPR001326">
    <property type="entry name" value="Transl_elong_EF1B_B/D_CS"/>
</dbReference>
<dbReference type="Pfam" id="PF00736">
    <property type="entry name" value="EF1_GNE"/>
    <property type="match status" value="1"/>
</dbReference>
<feature type="compositionally biased region" description="Polar residues" evidence="5">
    <location>
        <begin position="61"/>
        <end position="78"/>
    </location>
</feature>
<dbReference type="InterPro" id="IPR018940">
    <property type="entry name" value="EF-1_beta_acid_region_euk"/>
</dbReference>
<evidence type="ECO:0000313" key="8">
    <source>
        <dbReference type="Proteomes" id="UP000504606"/>
    </source>
</evidence>
<evidence type="ECO:0000259" key="7">
    <source>
        <dbReference type="SMART" id="SM01182"/>
    </source>
</evidence>
<dbReference type="GeneID" id="113218097"/>
<evidence type="ECO:0000256" key="4">
    <source>
        <dbReference type="RuleBase" id="RU003791"/>
    </source>
</evidence>
<dbReference type="AlphaFoldDB" id="A0A6J1TMP8"/>
<feature type="domain" description="Elongation factor 1 beta central acidic region eukaryote" evidence="7">
    <location>
        <begin position="280"/>
        <end position="307"/>
    </location>
</feature>
<evidence type="ECO:0000256" key="2">
    <source>
        <dbReference type="ARBA" id="ARBA00022768"/>
    </source>
</evidence>
<dbReference type="RefSeq" id="XP_026294082.1">
    <property type="nucleotide sequence ID" value="XM_026438297.2"/>
</dbReference>
<dbReference type="InterPro" id="IPR014717">
    <property type="entry name" value="Transl_elong_EF1B/ribsomal_bS6"/>
</dbReference>
<keyword evidence="8" id="KW-1185">Reference proteome</keyword>
<sequence length="402" mass="43953">MASPLIHENIWFEKPKYEAAERQYYEKLSKVIEEALKTVELSIELKNFLKTKDLSEKETKLSNAGNDSGNEVISSTALSVKDEKRSKKEKKNKKEKKEKETKKEQKISNGSLKSEGVENCANNSIGYNAENKGKGISAAAVKGSEPACKSGVGFNNKLIHIAANTTETKNASSNPPMKQSLASEVAKARQHIKQSLECMDGIAAMAGSNVELVSRINSLEKENATLHKVVDDLKNLVISLDGRVKSLEGGKPSAVPAAAKIPAKTPAKAKDDDDDDGVDLFGSDSDEESEEAAKIREQRLAAYAAKKSNKPALIAKSNIILSVSPWDDETDMKKMEECVRTIEMDGLIWGASQLVPLAYGIHKLHISCVVEDDKVSVDLLQEKIQEFEDYVQSADIAAFNKV</sequence>
<organism evidence="8 9">
    <name type="scientific">Frankliniella occidentalis</name>
    <name type="common">Western flower thrips</name>
    <name type="synonym">Euthrips occidentalis</name>
    <dbReference type="NCBI Taxonomy" id="133901"/>
    <lineage>
        <taxon>Eukaryota</taxon>
        <taxon>Metazoa</taxon>
        <taxon>Ecdysozoa</taxon>
        <taxon>Arthropoda</taxon>
        <taxon>Hexapoda</taxon>
        <taxon>Insecta</taxon>
        <taxon>Pterygota</taxon>
        <taxon>Neoptera</taxon>
        <taxon>Paraneoptera</taxon>
        <taxon>Thysanoptera</taxon>
        <taxon>Terebrantia</taxon>
        <taxon>Thripoidea</taxon>
        <taxon>Thripidae</taxon>
        <taxon>Frankliniella</taxon>
    </lineage>
</organism>
<evidence type="ECO:0000256" key="3">
    <source>
        <dbReference type="ARBA" id="ARBA00022917"/>
    </source>
</evidence>
<dbReference type="CDD" id="cd00292">
    <property type="entry name" value="EF1B"/>
    <property type="match status" value="1"/>
</dbReference>
<dbReference type="Pfam" id="PF10587">
    <property type="entry name" value="EF-1_beta_acid"/>
    <property type="match status" value="1"/>
</dbReference>
<dbReference type="PROSITE" id="PS00825">
    <property type="entry name" value="EF1BD_2"/>
    <property type="match status" value="1"/>
</dbReference>
<feature type="compositionally biased region" description="Low complexity" evidence="5">
    <location>
        <begin position="251"/>
        <end position="266"/>
    </location>
</feature>
<dbReference type="PANTHER" id="PTHR11595:SF26">
    <property type="entry name" value="ELONGATION FACTOR 1-DELTA"/>
    <property type="match status" value="1"/>
</dbReference>
<dbReference type="InterPro" id="IPR014038">
    <property type="entry name" value="EF1B_bsu/dsu_GNE"/>
</dbReference>
<feature type="region of interest" description="Disordered" evidence="5">
    <location>
        <begin position="56"/>
        <end position="115"/>
    </location>
</feature>
<reference evidence="9 10" key="1">
    <citation type="submission" date="2025-04" db="UniProtKB">
        <authorList>
            <consortium name="RefSeq"/>
        </authorList>
    </citation>
    <scope>IDENTIFICATION</scope>
    <source>
        <tissue evidence="9 10">Whole organism</tissue>
    </source>
</reference>
<dbReference type="GO" id="GO:0005085">
    <property type="term" value="F:guanyl-nucleotide exchange factor activity"/>
    <property type="evidence" value="ECO:0007669"/>
    <property type="project" value="TreeGrafter"/>
</dbReference>
<dbReference type="SMART" id="SM01182">
    <property type="entry name" value="EF-1_beta_acid"/>
    <property type="match status" value="1"/>
</dbReference>
<feature type="compositionally biased region" description="Acidic residues" evidence="5">
    <location>
        <begin position="272"/>
        <end position="290"/>
    </location>
</feature>
<feature type="compositionally biased region" description="Basic and acidic residues" evidence="5">
    <location>
        <begin position="95"/>
        <end position="106"/>
    </location>
</feature>
<evidence type="ECO:0000256" key="5">
    <source>
        <dbReference type="SAM" id="MobiDB-lite"/>
    </source>
</evidence>
<dbReference type="GO" id="GO:0005853">
    <property type="term" value="C:eukaryotic translation elongation factor 1 complex"/>
    <property type="evidence" value="ECO:0007669"/>
    <property type="project" value="InterPro"/>
</dbReference>
<dbReference type="Gene3D" id="3.30.70.60">
    <property type="match status" value="1"/>
</dbReference>